<dbReference type="InterPro" id="IPR029058">
    <property type="entry name" value="AB_hydrolase_fold"/>
</dbReference>
<evidence type="ECO:0000313" key="6">
    <source>
        <dbReference type="EMBL" id="KAK4145230.1"/>
    </source>
</evidence>
<dbReference type="InterPro" id="IPR056884">
    <property type="entry name" value="NPHP3-like_N"/>
</dbReference>
<dbReference type="GeneID" id="87819967"/>
<proteinExistence type="inferred from homology"/>
<feature type="domain" description="DUF676" evidence="3">
    <location>
        <begin position="79"/>
        <end position="146"/>
    </location>
</feature>
<evidence type="ECO:0000259" key="5">
    <source>
        <dbReference type="Pfam" id="PF24883"/>
    </source>
</evidence>
<dbReference type="InterPro" id="IPR007751">
    <property type="entry name" value="DUF676_lipase-like"/>
</dbReference>
<keyword evidence="7" id="KW-1185">Reference proteome</keyword>
<protein>
    <recommendedName>
        <fullName evidence="8">GPI inositol-deacylase</fullName>
    </recommendedName>
</protein>
<dbReference type="Pfam" id="PF05057">
    <property type="entry name" value="DUF676"/>
    <property type="match status" value="1"/>
</dbReference>
<dbReference type="Gene3D" id="3.40.50.1820">
    <property type="entry name" value="alpha/beta hydrolase"/>
    <property type="match status" value="1"/>
</dbReference>
<dbReference type="InterPro" id="IPR015943">
    <property type="entry name" value="WD40/YVTN_repeat-like_dom_sf"/>
</dbReference>
<evidence type="ECO:0008006" key="8">
    <source>
        <dbReference type="Google" id="ProtNLM"/>
    </source>
</evidence>
<sequence>MFTPFPASYPTYPQQPWVDTHGSLGLNLLCSPTEPLLKAWLPREAGFGNVRIHSYGYDADWQSTTAAPTINLLDFAHQLLERLLNSPHIASPGTTPIVFVAHSMGGLVVKQAYVLARQDQFSANLAKRMEAMVFLATPHRGTDLAQTLNNILRASATRFPRSFISNLSRQSELLELLNDSFRHYAPDISLFSFYESRPTELYLRSEIIVTKGSAVFGYPNERHAMLDANHRQVCKFESRTDPNYTAVREALRNITKTILERLSTGSAQETWRAMRQVESFLVMPSQPEDDLKDVEEARMAGSCEWLAEEKTSLTAMSLDCSYYFFRHGDKDKSTVSGLLRFLLYQMALRNAQVRQQLLAIIDRAVSFNKDDSKAIWRKLVWPIICNNQTPTTVHYWVIDALDECSDFELLVGSLASIEPHARIRILITSRKLTEITQMFTDLRRNPAATIAVYANEISFENTKADIQLYLDGNRHKFHVGGEKQKDAFSDRLLDKSEGCFLWARTVLDELASAWTVGEVQRILDDVPPGLDPLYLRALAIMSSRPKPGRDLARTILTWIICAVRPLSAVELWEALNLDLDDEVPELEAAIASLCAQLIHIDKTGRVMIVHLTAKTFLTNDQVQSEFRIDEKLGHHLRHATSANTVLSNLLHSFLGANVLSWIEYVASAGNLSVLTRTANSMNPYLQWHIQSSSPLGEFVDSTRNWVIDLHRIVAGFGPNLLACPWGIYWLIPPFCPKSSAVVATTAASKFGRIAVRGLKDEGWNDRMACIDTRNVHTSAVTCGDTFFAIGYRSGSITLYHNSTYLPWKTLDHGSPVYHLGFDRLSTHVVSAGRQDVKIWEVYSGFVCWTAKLDHDIMSLDITEDGKTVMIADKTHTFTSWSMRSGEAEKKVNWSKTMSFPDEGAWRRPPTAAALSPNRSLLGVLYRGRPICLYDLEDDLFHGLVSRDGDPTTQKLGSDLSPISLVFNTKRDNPKLAVAYEDGDLCLFEYEELRLLVSVEANAHSVACSPDGMTLVTGNSNGMVQLLEFDTLRLLYQVNAVDYGIRGLSFTADNLRFIDIRGTQCNVWEPAVLLGMARRDESSTEPADWEPIVKGIDSNDVNITSLELADSDQYFFVGRFDGSVCLFETSTGEQRKVFAHFGSADTVCRFMVVALLPNAELGWKATTKRLDKRADSVILQLLLNPSNDLLLVLTENSNTIWNLSTGQLVSTQTWQPPPSFCWVNQPGSSPHRLLITKKTATVFEWESSESRVTRSVNLHLTPENQTPQIQPRRVKSVFSLSQGKFLIVELSPMFQDTTTDVIVFELLPPSSHGSFLTPIDEFRELSKKVKHVIGSYGSRLLFLDSEHWVSSVDVSEFGSKYGSYLRHFPIPSEWQSQQRNLRMAATRKGDILFVRGNEVAVIGQGFEFEDYVEVLTAG</sequence>
<organism evidence="6 7">
    <name type="scientific">Dichotomopilus funicola</name>
    <dbReference type="NCBI Taxonomy" id="1934379"/>
    <lineage>
        <taxon>Eukaryota</taxon>
        <taxon>Fungi</taxon>
        <taxon>Dikarya</taxon>
        <taxon>Ascomycota</taxon>
        <taxon>Pezizomycotina</taxon>
        <taxon>Sordariomycetes</taxon>
        <taxon>Sordariomycetidae</taxon>
        <taxon>Sordariales</taxon>
        <taxon>Chaetomiaceae</taxon>
        <taxon>Dichotomopilus</taxon>
    </lineage>
</organism>
<comment type="caution">
    <text evidence="6">The sequence shown here is derived from an EMBL/GenBank/DDBJ whole genome shotgun (WGS) entry which is preliminary data.</text>
</comment>
<dbReference type="EMBL" id="MU853570">
    <property type="protein sequence ID" value="KAK4145230.1"/>
    <property type="molecule type" value="Genomic_DNA"/>
</dbReference>
<evidence type="ECO:0000259" key="4">
    <source>
        <dbReference type="Pfam" id="PF22939"/>
    </source>
</evidence>
<evidence type="ECO:0000259" key="3">
    <source>
        <dbReference type="Pfam" id="PF05057"/>
    </source>
</evidence>
<dbReference type="Proteomes" id="UP001302676">
    <property type="component" value="Unassembled WGS sequence"/>
</dbReference>
<dbReference type="Pfam" id="PF22939">
    <property type="entry name" value="WHD_GPIID"/>
    <property type="match status" value="1"/>
</dbReference>
<dbReference type="SUPFAM" id="SSF53474">
    <property type="entry name" value="alpha/beta-Hydrolases"/>
    <property type="match status" value="1"/>
</dbReference>
<reference evidence="6" key="1">
    <citation type="journal article" date="2023" name="Mol. Phylogenet. Evol.">
        <title>Genome-scale phylogeny and comparative genomics of the fungal order Sordariales.</title>
        <authorList>
            <person name="Hensen N."/>
            <person name="Bonometti L."/>
            <person name="Westerberg I."/>
            <person name="Brannstrom I.O."/>
            <person name="Guillou S."/>
            <person name="Cros-Aarteil S."/>
            <person name="Calhoun S."/>
            <person name="Haridas S."/>
            <person name="Kuo A."/>
            <person name="Mondo S."/>
            <person name="Pangilinan J."/>
            <person name="Riley R."/>
            <person name="LaButti K."/>
            <person name="Andreopoulos B."/>
            <person name="Lipzen A."/>
            <person name="Chen C."/>
            <person name="Yan M."/>
            <person name="Daum C."/>
            <person name="Ng V."/>
            <person name="Clum A."/>
            <person name="Steindorff A."/>
            <person name="Ohm R.A."/>
            <person name="Martin F."/>
            <person name="Silar P."/>
            <person name="Natvig D.O."/>
            <person name="Lalanne C."/>
            <person name="Gautier V."/>
            <person name="Ament-Velasquez S.L."/>
            <person name="Kruys A."/>
            <person name="Hutchinson M.I."/>
            <person name="Powell A.J."/>
            <person name="Barry K."/>
            <person name="Miller A.N."/>
            <person name="Grigoriev I.V."/>
            <person name="Debuchy R."/>
            <person name="Gladieux P."/>
            <person name="Hiltunen Thoren M."/>
            <person name="Johannesson H."/>
        </authorList>
    </citation>
    <scope>NUCLEOTIDE SEQUENCE</scope>
    <source>
        <strain evidence="6">CBS 141.50</strain>
    </source>
</reference>
<feature type="domain" description="GPI inositol-deacylase winged helix" evidence="4">
    <location>
        <begin position="548"/>
        <end position="628"/>
    </location>
</feature>
<dbReference type="InterPro" id="IPR001680">
    <property type="entry name" value="WD40_rpt"/>
</dbReference>
<dbReference type="PANTHER" id="PTHR10039">
    <property type="entry name" value="AMELOGENIN"/>
    <property type="match status" value="1"/>
</dbReference>
<dbReference type="InterPro" id="IPR054471">
    <property type="entry name" value="GPIID_WHD"/>
</dbReference>
<dbReference type="Gene3D" id="2.130.10.10">
    <property type="entry name" value="YVTN repeat-like/Quinoprotein amine dehydrogenase"/>
    <property type="match status" value="3"/>
</dbReference>
<gene>
    <name evidence="6" type="ORF">C8A04DRAFT_35948</name>
</gene>
<dbReference type="SUPFAM" id="SSF50978">
    <property type="entry name" value="WD40 repeat-like"/>
    <property type="match status" value="2"/>
</dbReference>
<comment type="similarity">
    <text evidence="1">Belongs to the putative lipase ROG1 family.</text>
</comment>
<name>A0AAN6V725_9PEZI</name>
<feature type="domain" description="Nephrocystin 3-like N-terminal" evidence="5">
    <location>
        <begin position="313"/>
        <end position="430"/>
    </location>
</feature>
<accession>A0AAN6V725</accession>
<dbReference type="PANTHER" id="PTHR10039:SF16">
    <property type="entry name" value="GPI INOSITOL-DEACYLASE"/>
    <property type="match status" value="1"/>
</dbReference>
<reference evidence="6" key="2">
    <citation type="submission" date="2023-05" db="EMBL/GenBank/DDBJ databases">
        <authorList>
            <consortium name="Lawrence Berkeley National Laboratory"/>
            <person name="Steindorff A."/>
            <person name="Hensen N."/>
            <person name="Bonometti L."/>
            <person name="Westerberg I."/>
            <person name="Brannstrom I.O."/>
            <person name="Guillou S."/>
            <person name="Cros-Aarteil S."/>
            <person name="Calhoun S."/>
            <person name="Haridas S."/>
            <person name="Kuo A."/>
            <person name="Mondo S."/>
            <person name="Pangilinan J."/>
            <person name="Riley R."/>
            <person name="Labutti K."/>
            <person name="Andreopoulos B."/>
            <person name="Lipzen A."/>
            <person name="Chen C."/>
            <person name="Yanf M."/>
            <person name="Daum C."/>
            <person name="Ng V."/>
            <person name="Clum A."/>
            <person name="Ohm R."/>
            <person name="Martin F."/>
            <person name="Silar P."/>
            <person name="Natvig D."/>
            <person name="Lalanne C."/>
            <person name="Gautier V."/>
            <person name="Ament-Velasquez S.L."/>
            <person name="Kruys A."/>
            <person name="Hutchinson M.I."/>
            <person name="Powell A.J."/>
            <person name="Barry K."/>
            <person name="Miller A.N."/>
            <person name="Grigoriev I.V."/>
            <person name="Debuchy R."/>
            <person name="Gladieux P."/>
            <person name="Thoren M.H."/>
            <person name="Johannesson H."/>
        </authorList>
    </citation>
    <scope>NUCLEOTIDE SEQUENCE</scope>
    <source>
        <strain evidence="6">CBS 141.50</strain>
    </source>
</reference>
<dbReference type="Pfam" id="PF24883">
    <property type="entry name" value="NPHP3_N"/>
    <property type="match status" value="1"/>
</dbReference>
<dbReference type="SMART" id="SM00320">
    <property type="entry name" value="WD40"/>
    <property type="match status" value="4"/>
</dbReference>
<evidence type="ECO:0000313" key="7">
    <source>
        <dbReference type="Proteomes" id="UP001302676"/>
    </source>
</evidence>
<keyword evidence="2" id="KW-0677">Repeat</keyword>
<dbReference type="RefSeq" id="XP_062638601.1">
    <property type="nucleotide sequence ID" value="XM_062783354.1"/>
</dbReference>
<evidence type="ECO:0000256" key="2">
    <source>
        <dbReference type="ARBA" id="ARBA00022737"/>
    </source>
</evidence>
<dbReference type="InterPro" id="IPR036322">
    <property type="entry name" value="WD40_repeat_dom_sf"/>
</dbReference>
<evidence type="ECO:0000256" key="1">
    <source>
        <dbReference type="ARBA" id="ARBA00007920"/>
    </source>
</evidence>